<proteinExistence type="predicted"/>
<dbReference type="AlphaFoldDB" id="A0A0F9KVW4"/>
<gene>
    <name evidence="1" type="ORF">LCGC14_1655400</name>
</gene>
<protein>
    <submittedName>
        <fullName evidence="1">Uncharacterized protein</fullName>
    </submittedName>
</protein>
<reference evidence="1" key="1">
    <citation type="journal article" date="2015" name="Nature">
        <title>Complex archaea that bridge the gap between prokaryotes and eukaryotes.</title>
        <authorList>
            <person name="Spang A."/>
            <person name="Saw J.H."/>
            <person name="Jorgensen S.L."/>
            <person name="Zaremba-Niedzwiedzka K."/>
            <person name="Martijn J."/>
            <person name="Lind A.E."/>
            <person name="van Eijk R."/>
            <person name="Schleper C."/>
            <person name="Guy L."/>
            <person name="Ettema T.J."/>
        </authorList>
    </citation>
    <scope>NUCLEOTIDE SEQUENCE</scope>
</reference>
<accession>A0A0F9KVW4</accession>
<dbReference type="EMBL" id="LAZR01013980">
    <property type="protein sequence ID" value="KKM19465.1"/>
    <property type="molecule type" value="Genomic_DNA"/>
</dbReference>
<comment type="caution">
    <text evidence="1">The sequence shown here is derived from an EMBL/GenBank/DDBJ whole genome shotgun (WGS) entry which is preliminary data.</text>
</comment>
<sequence length="54" mass="6261">MTTFDDNLQFHRDWEDGYRDGRLFLGGEITAKDHDRYQSDEGYVAGFDQAVEDG</sequence>
<name>A0A0F9KVW4_9ZZZZ</name>
<evidence type="ECO:0000313" key="1">
    <source>
        <dbReference type="EMBL" id="KKM19465.1"/>
    </source>
</evidence>
<organism evidence="1">
    <name type="scientific">marine sediment metagenome</name>
    <dbReference type="NCBI Taxonomy" id="412755"/>
    <lineage>
        <taxon>unclassified sequences</taxon>
        <taxon>metagenomes</taxon>
        <taxon>ecological metagenomes</taxon>
    </lineage>
</organism>